<dbReference type="InterPro" id="IPR028103">
    <property type="entry name" value="Spatacsin"/>
</dbReference>
<dbReference type="GO" id="GO:0005737">
    <property type="term" value="C:cytoplasm"/>
    <property type="evidence" value="ECO:0007669"/>
    <property type="project" value="TreeGrafter"/>
</dbReference>
<reference evidence="1 2" key="1">
    <citation type="journal article" date="2020" name="IScience">
        <title>Genome Sequencing of the Endangered Kingdonia uniflora (Circaeasteraceae, Ranunculales) Reveals Potential Mechanisms of Evolutionary Specialization.</title>
        <authorList>
            <person name="Sun Y."/>
            <person name="Deng T."/>
            <person name="Zhang A."/>
            <person name="Moore M.J."/>
            <person name="Landis J.B."/>
            <person name="Lin N."/>
            <person name="Zhang H."/>
            <person name="Zhang X."/>
            <person name="Huang J."/>
            <person name="Zhang X."/>
            <person name="Sun H."/>
            <person name="Wang H."/>
        </authorList>
    </citation>
    <scope>NUCLEOTIDE SEQUENCE [LARGE SCALE GENOMIC DNA]</scope>
    <source>
        <strain evidence="1">TB1705</strain>
        <tissue evidence="1">Leaf</tissue>
    </source>
</reference>
<dbReference type="Proteomes" id="UP000541444">
    <property type="component" value="Unassembled WGS sequence"/>
</dbReference>
<dbReference type="OrthoDB" id="2018754at2759"/>
<dbReference type="EMBL" id="JACGCM010001794">
    <property type="protein sequence ID" value="KAF6149487.1"/>
    <property type="molecule type" value="Genomic_DNA"/>
</dbReference>
<dbReference type="PANTHER" id="PTHR13650:SF0">
    <property type="entry name" value="SPATACSIN"/>
    <property type="match status" value="1"/>
</dbReference>
<dbReference type="PANTHER" id="PTHR13650">
    <property type="entry name" value="SPATACSIN"/>
    <property type="match status" value="1"/>
</dbReference>
<evidence type="ECO:0008006" key="3">
    <source>
        <dbReference type="Google" id="ProtNLM"/>
    </source>
</evidence>
<evidence type="ECO:0000313" key="2">
    <source>
        <dbReference type="Proteomes" id="UP000541444"/>
    </source>
</evidence>
<proteinExistence type="predicted"/>
<sequence length="1701" mass="191522">MDSTVHDDTRTNLISRKVGFVGEAVGCSFQGCFYLVTQDGLYVVLPSVSVRSSVLAVESVGYWQPNMCTDGVYQIENLFRTNKWDGHWPPWKMEVLDRVLLYEGPVEADHMCSQNGWNLKISRMRRLQFALDFLKSDEIEQSLQMLVDVDLAEEGILRLLFTIVYRIYCKVGNDNEYAIGSRLLALAACFATKMVRKYGLLQHKKDVFIFQGFIDSRISPSNDELNQLRNSRRLREMAHFLEVIRNLQRRLRENDRRPGQALVNDMDALSPVDTNSTQDVSCLPVLNVDTVSSEIQNQGQLALTTAGYNFDEEKLALIPMESFHHSLMPDLGNVSEVSVLSFQDGNLGRKMLPLENPKDMIARWEINNLDLKTVVKDALQSDRLPLAVLQLHLQRLRDLGTDKEPHDTFKEVRDVGRAIAYDLFLKGETRLAISTLQRLGDDIEISLKQLLFGTVRRSLRMQIAEEMNRYDYLTPYEWKILERISLIERLYLSSSFWRTFHGRPKELSKSPSSLTLLEENMLHLNLTCSHSFKDCIIECGEIDGVVTGPWENIDNRPAFLVVDEDNSYTGYWVAAAVWADAWDQRTIDRIVLDQPFLMGVHVLWESQLEYHVCHNDWEEVSKLLEMIPTYLLSNESLQINLDSVGSHGGQYSEELDVVLMNIPNIKILHFPVGKLCSTWLQMLMEQELAKSFIFLKKRWEGTVEILQLLARAGLIVKTPMLDSFIESSPDPGFSNFSEESHRDTVEAMHKLVIHYCTEYDLPNLLDLYLDHHKLVLEDDSLASLQAAAGDCEWAKWLLLSRIKGHEYDASFWNSRSIISRNVVQGTNLSNLEVDEIIQTVDDMAEGGGEMAALATLVFAPSPIQKCLCSGGVNRQFSSSAQCTLENLRPALQHFPSLWRTLIGACFGQDSNGSPLGLNAKNIFGNSTLSDYLSWRESIFSASGRDTSLDQMLPCWFSKAIRRLVQLYVQGPLGWQSIGGISLGESFLHKDTDIFINAREHSEDSATSWEGTIQRNVEEELYASSVEENGFSVEHHLHRGHALAVLNHLLDLRTQKLKSGAILKKQSSGSSIHGQANIQVDVQTLLAPLTQSEESLLSSVIPLAIVHYEDSMLVASCAFLLELCGLSARMLQVDIAALRRISSFYRSSEYTEHVSHLSPKGSGDITSSLARALADHYMHHDERPSRALMAVLQHLENASLPLMIDGKTCGSWLLRGNGDETDIRFLQKAASEHWSLVTSFCQMHQIPLSTKYIAVLANDNDWVGFLTESQVGGYPFDVVVQEASKEFRDSRLKIHILTVLKSMHLARKKASSSSNSAPNGKTNEIDFSTKNDALVPVELFGLLAECERQKNPGETLLVRAKDLRWSLLAMIASCFPDVSPLSCLTVWLEITAARETSSITVNDIASQIATNVRAAVETTNSLSAHSRVLSFHYNRQNPKRRCLMEPTFSSPSTPSKASSTSGVVRFSLAQDITAEEKIKKTDEEVRVQSDRDEGLVSLTKMVGVLCEQRLFLPLLRAFEMFLPSCSLLPFIRALQAFSQMRLSEALAHLASFSGRIKDEPFHIKTYIGREGQIGAAWVSSTAVTAGDAILLTCPSAYEKRCLLQLLASTDFGDGGLASTRFRRFYWKINLAEPSLRKDDDLYLGNETLDDASLLTALEKKGHWEQARNWARQLESCGAPWRSALHHVTETQVFHLPLLRKEL</sequence>
<comment type="caution">
    <text evidence="1">The sequence shown here is derived from an EMBL/GenBank/DDBJ whole genome shotgun (WGS) entry which is preliminary data.</text>
</comment>
<gene>
    <name evidence="1" type="ORF">GIB67_011388</name>
</gene>
<organism evidence="1 2">
    <name type="scientific">Kingdonia uniflora</name>
    <dbReference type="NCBI Taxonomy" id="39325"/>
    <lineage>
        <taxon>Eukaryota</taxon>
        <taxon>Viridiplantae</taxon>
        <taxon>Streptophyta</taxon>
        <taxon>Embryophyta</taxon>
        <taxon>Tracheophyta</taxon>
        <taxon>Spermatophyta</taxon>
        <taxon>Magnoliopsida</taxon>
        <taxon>Ranunculales</taxon>
        <taxon>Circaeasteraceae</taxon>
        <taxon>Kingdonia</taxon>
    </lineage>
</organism>
<protein>
    <recommendedName>
        <fullName evidence="3">Spatacsin C-terminal domain-containing protein</fullName>
    </recommendedName>
</protein>
<evidence type="ECO:0000313" key="1">
    <source>
        <dbReference type="EMBL" id="KAF6149487.1"/>
    </source>
</evidence>
<keyword evidence="2" id="KW-1185">Reference proteome</keyword>
<name>A0A7J7M3P0_9MAGN</name>
<accession>A0A7J7M3P0</accession>